<proteinExistence type="inferred from homology"/>
<dbReference type="GO" id="GO:0046872">
    <property type="term" value="F:metal ion binding"/>
    <property type="evidence" value="ECO:0007669"/>
    <property type="project" value="InterPro"/>
</dbReference>
<keyword evidence="4" id="KW-0436">Ligase</keyword>
<evidence type="ECO:0000256" key="2">
    <source>
        <dbReference type="PROSITE-ProRule" id="PRU00409"/>
    </source>
</evidence>
<dbReference type="InterPro" id="IPR003781">
    <property type="entry name" value="CoA-bd"/>
</dbReference>
<dbReference type="PROSITE" id="PS50975">
    <property type="entry name" value="ATP_GRASP"/>
    <property type="match status" value="1"/>
</dbReference>
<accession>A0A853FZZ9</accession>
<dbReference type="PANTHER" id="PTHR42793:SF4">
    <property type="entry name" value="BLL6376 PROTEIN"/>
    <property type="match status" value="1"/>
</dbReference>
<dbReference type="GO" id="GO:0005524">
    <property type="term" value="F:ATP binding"/>
    <property type="evidence" value="ECO:0007669"/>
    <property type="project" value="UniProtKB-UniRule"/>
</dbReference>
<dbReference type="InterPro" id="IPR036291">
    <property type="entry name" value="NAD(P)-bd_dom_sf"/>
</dbReference>
<organism evidence="4 5">
    <name type="scientific">Parapusillimonas granuli</name>
    <dbReference type="NCBI Taxonomy" id="380911"/>
    <lineage>
        <taxon>Bacteria</taxon>
        <taxon>Pseudomonadati</taxon>
        <taxon>Pseudomonadota</taxon>
        <taxon>Betaproteobacteria</taxon>
        <taxon>Burkholderiales</taxon>
        <taxon>Alcaligenaceae</taxon>
        <taxon>Parapusillimonas</taxon>
    </lineage>
</organism>
<keyword evidence="2" id="KW-0067">ATP-binding</keyword>
<dbReference type="PANTHER" id="PTHR42793">
    <property type="entry name" value="COA BINDING DOMAIN CONTAINING PROTEIN"/>
    <property type="match status" value="1"/>
</dbReference>
<evidence type="ECO:0000313" key="4">
    <source>
        <dbReference type="EMBL" id="NYT48161.1"/>
    </source>
</evidence>
<dbReference type="Gene3D" id="3.30.1490.20">
    <property type="entry name" value="ATP-grasp fold, A domain"/>
    <property type="match status" value="1"/>
</dbReference>
<dbReference type="InterPro" id="IPR013815">
    <property type="entry name" value="ATP_grasp_subdomain_1"/>
</dbReference>
<dbReference type="InterPro" id="IPR016102">
    <property type="entry name" value="Succinyl-CoA_synth-like"/>
</dbReference>
<dbReference type="Pfam" id="PF13607">
    <property type="entry name" value="Succ_CoA_lig"/>
    <property type="match status" value="1"/>
</dbReference>
<dbReference type="SUPFAM" id="SSF52210">
    <property type="entry name" value="Succinyl-CoA synthetase domains"/>
    <property type="match status" value="2"/>
</dbReference>
<reference evidence="4 5" key="1">
    <citation type="submission" date="2020-07" db="EMBL/GenBank/DDBJ databases">
        <title>Taxonomic revisions and descriptions of new bacterial species based on genomic comparisons in the high-G+C-content subgroup of the family Alcaligenaceae.</title>
        <authorList>
            <person name="Szabo A."/>
            <person name="Felfoldi T."/>
        </authorList>
    </citation>
    <scope>NUCLEOTIDE SEQUENCE [LARGE SCALE GENOMIC DNA]</scope>
    <source>
        <strain evidence="4 5">LMG 24012</strain>
    </source>
</reference>
<dbReference type="SUPFAM" id="SSF56059">
    <property type="entry name" value="Glutathione synthetase ATP-binding domain-like"/>
    <property type="match status" value="1"/>
</dbReference>
<dbReference type="Pfam" id="PF13380">
    <property type="entry name" value="CoA_binding_2"/>
    <property type="match status" value="1"/>
</dbReference>
<dbReference type="GO" id="GO:0016874">
    <property type="term" value="F:ligase activity"/>
    <property type="evidence" value="ECO:0007669"/>
    <property type="project" value="UniProtKB-KW"/>
</dbReference>
<dbReference type="InterPro" id="IPR011761">
    <property type="entry name" value="ATP-grasp"/>
</dbReference>
<dbReference type="Gene3D" id="3.40.50.720">
    <property type="entry name" value="NAD(P)-binding Rossmann-like Domain"/>
    <property type="match status" value="1"/>
</dbReference>
<comment type="similarity">
    <text evidence="1">In the N-terminal section; belongs to the acetate CoA ligase alpha subunit family.</text>
</comment>
<dbReference type="SUPFAM" id="SSF51735">
    <property type="entry name" value="NAD(P)-binding Rossmann-fold domains"/>
    <property type="match status" value="1"/>
</dbReference>
<name>A0A853FZZ9_9BURK</name>
<dbReference type="EMBL" id="JACCEM010000001">
    <property type="protein sequence ID" value="NYT48161.1"/>
    <property type="molecule type" value="Genomic_DNA"/>
</dbReference>
<evidence type="ECO:0000313" key="5">
    <source>
        <dbReference type="Proteomes" id="UP000559809"/>
    </source>
</evidence>
<gene>
    <name evidence="4" type="ORF">H0A72_02450</name>
</gene>
<dbReference type="Pfam" id="PF13549">
    <property type="entry name" value="ATP-grasp_5"/>
    <property type="match status" value="1"/>
</dbReference>
<dbReference type="Gene3D" id="3.30.470.20">
    <property type="entry name" value="ATP-grasp fold, B domain"/>
    <property type="match status" value="1"/>
</dbReference>
<evidence type="ECO:0000256" key="1">
    <source>
        <dbReference type="ARBA" id="ARBA00060888"/>
    </source>
</evidence>
<evidence type="ECO:0000259" key="3">
    <source>
        <dbReference type="PROSITE" id="PS50975"/>
    </source>
</evidence>
<sequence>MEVHALDPFFNPRSVAIIGASSDPSKLGGRPIRFLRAAGYAGRIYPINTRSETVQGLQAYPTLADIPGEVDQALIIVPASAAPDALRACIAKGIKAVQVLSSGFAEESEEGRLRQEEMSALAARHGVRLLGPNCLGIVSVRNRYFATFSTALEALVPQPGGISFATQSGAFGSCAYAQAIQRGLGIARIVATGNEADIDVTECIDFLASDPETRVICAAIEGCRDGNRLRRALLKAAAAGKPVILMKVGSSATGQQAAATHTGAIAGDDKIFDVVCRECGAWRAQSIEEMLDIAYVRSQLAEPANDRANIITVSGGIGVLMADDAERHGVAVPAAAPALQARIRGIVPFLVGVNPLDTTAQIGAIKRGIPDLAELVIQETDCATLFLYLAQIPCDPRRFVPLLADLAELRRKYPDRLLVLIGPSDDEMRRQLEAQGLVIFSDPGRAMRAVGALCEIARRRASLHPGLPDPGRRARRPDVAVDPRAGSLNEMQAKRLLSEYGLPVPPEALCRTEAEAVAAAQRLGYPVVAKIVSPDIQHKTEFGGVVLDLADADAVRRAFGALMGKAAALPGSPRIEGVLIAPMIRKGTETILGIHVDPIFGPMVMFGLGGVAVELFRDVAFASVPLSPARAEQLIRSVKASQLLFGWRGRPAQDVGALTRALMGLSDFAQDWAQVLEGVDVNPFVVLDEGAACLDAVVSCNAAS</sequence>
<dbReference type="AlphaFoldDB" id="A0A853FZZ9"/>
<dbReference type="Gene3D" id="3.40.50.261">
    <property type="entry name" value="Succinyl-CoA synthetase domains"/>
    <property type="match status" value="2"/>
</dbReference>
<keyword evidence="2" id="KW-0547">Nucleotide-binding</keyword>
<dbReference type="SMART" id="SM00881">
    <property type="entry name" value="CoA_binding"/>
    <property type="match status" value="1"/>
</dbReference>
<keyword evidence="5" id="KW-1185">Reference proteome</keyword>
<comment type="caution">
    <text evidence="4">The sequence shown here is derived from an EMBL/GenBank/DDBJ whole genome shotgun (WGS) entry which is preliminary data.</text>
</comment>
<dbReference type="InterPro" id="IPR032875">
    <property type="entry name" value="Succ_CoA_lig_flav_dom"/>
</dbReference>
<dbReference type="FunFam" id="3.30.1490.20:FF:000020">
    <property type="entry name" value="Protein lysine acetyltransferase"/>
    <property type="match status" value="1"/>
</dbReference>
<dbReference type="Proteomes" id="UP000559809">
    <property type="component" value="Unassembled WGS sequence"/>
</dbReference>
<protein>
    <submittedName>
        <fullName evidence="4">Acetate--CoA ligase family protein</fullName>
    </submittedName>
</protein>
<feature type="domain" description="ATP-grasp" evidence="3">
    <location>
        <begin position="494"/>
        <end position="530"/>
    </location>
</feature>